<dbReference type="AlphaFoldDB" id="A0A9D4GVJ1"/>
<dbReference type="Proteomes" id="UP000828390">
    <property type="component" value="Unassembled WGS sequence"/>
</dbReference>
<name>A0A9D4GVJ1_DREPO</name>
<evidence type="ECO:0000313" key="2">
    <source>
        <dbReference type="Proteomes" id="UP000828390"/>
    </source>
</evidence>
<dbReference type="EMBL" id="JAIWYP010000005">
    <property type="protein sequence ID" value="KAH3822628.1"/>
    <property type="molecule type" value="Genomic_DNA"/>
</dbReference>
<reference evidence="1" key="2">
    <citation type="submission" date="2020-11" db="EMBL/GenBank/DDBJ databases">
        <authorList>
            <person name="McCartney M.A."/>
            <person name="Auch B."/>
            <person name="Kono T."/>
            <person name="Mallez S."/>
            <person name="Becker A."/>
            <person name="Gohl D.M."/>
            <person name="Silverstein K.A.T."/>
            <person name="Koren S."/>
            <person name="Bechman K.B."/>
            <person name="Herman A."/>
            <person name="Abrahante J.E."/>
            <person name="Garbe J."/>
        </authorList>
    </citation>
    <scope>NUCLEOTIDE SEQUENCE</scope>
    <source>
        <strain evidence="1">Duluth1</strain>
        <tissue evidence="1">Whole animal</tissue>
    </source>
</reference>
<evidence type="ECO:0000313" key="1">
    <source>
        <dbReference type="EMBL" id="KAH3822628.1"/>
    </source>
</evidence>
<comment type="caution">
    <text evidence="1">The sequence shown here is derived from an EMBL/GenBank/DDBJ whole genome shotgun (WGS) entry which is preliminary data.</text>
</comment>
<proteinExistence type="predicted"/>
<organism evidence="1 2">
    <name type="scientific">Dreissena polymorpha</name>
    <name type="common">Zebra mussel</name>
    <name type="synonym">Mytilus polymorpha</name>
    <dbReference type="NCBI Taxonomy" id="45954"/>
    <lineage>
        <taxon>Eukaryota</taxon>
        <taxon>Metazoa</taxon>
        <taxon>Spiralia</taxon>
        <taxon>Lophotrochozoa</taxon>
        <taxon>Mollusca</taxon>
        <taxon>Bivalvia</taxon>
        <taxon>Autobranchia</taxon>
        <taxon>Heteroconchia</taxon>
        <taxon>Euheterodonta</taxon>
        <taxon>Imparidentia</taxon>
        <taxon>Neoheterodontei</taxon>
        <taxon>Myida</taxon>
        <taxon>Dreissenoidea</taxon>
        <taxon>Dreissenidae</taxon>
        <taxon>Dreissena</taxon>
    </lineage>
</organism>
<accession>A0A9D4GVJ1</accession>
<keyword evidence="2" id="KW-1185">Reference proteome</keyword>
<reference evidence="1" key="1">
    <citation type="journal article" date="2019" name="bioRxiv">
        <title>The Genome of the Zebra Mussel, Dreissena polymorpha: A Resource for Invasive Species Research.</title>
        <authorList>
            <person name="McCartney M.A."/>
            <person name="Auch B."/>
            <person name="Kono T."/>
            <person name="Mallez S."/>
            <person name="Zhang Y."/>
            <person name="Obille A."/>
            <person name="Becker A."/>
            <person name="Abrahante J.E."/>
            <person name="Garbe J."/>
            <person name="Badalamenti J.P."/>
            <person name="Herman A."/>
            <person name="Mangelson H."/>
            <person name="Liachko I."/>
            <person name="Sullivan S."/>
            <person name="Sone E.D."/>
            <person name="Koren S."/>
            <person name="Silverstein K.A.T."/>
            <person name="Beckman K.B."/>
            <person name="Gohl D.M."/>
        </authorList>
    </citation>
    <scope>NUCLEOTIDE SEQUENCE</scope>
    <source>
        <strain evidence="1">Duluth1</strain>
        <tissue evidence="1">Whole animal</tissue>
    </source>
</reference>
<sequence>MENKRSLPQGKKSEPAVAVRFFHNKNCFKLGKFCGFYRDSCCARDTEYGSNAPLCCIRLSGGGNFLLSYRYGYCVPNYDSYACEGCR</sequence>
<protein>
    <submittedName>
        <fullName evidence="1">Uncharacterized protein</fullName>
    </submittedName>
</protein>
<gene>
    <name evidence="1" type="ORF">DPMN_124417</name>
</gene>